<dbReference type="EMBL" id="OY731401">
    <property type="protein sequence ID" value="CAJ1948372.1"/>
    <property type="molecule type" value="Genomic_DNA"/>
</dbReference>
<proteinExistence type="predicted"/>
<dbReference type="AlphaFoldDB" id="A0AA86T286"/>
<evidence type="ECO:0000313" key="2">
    <source>
        <dbReference type="Proteomes" id="UP001189624"/>
    </source>
</evidence>
<keyword evidence="2" id="KW-1185">Reference proteome</keyword>
<accession>A0AA86T286</accession>
<reference evidence="1" key="1">
    <citation type="submission" date="2023-10" db="EMBL/GenBank/DDBJ databases">
        <authorList>
            <person name="Domelevo Entfellner J.-B."/>
        </authorList>
    </citation>
    <scope>NUCLEOTIDE SEQUENCE</scope>
</reference>
<dbReference type="Proteomes" id="UP001189624">
    <property type="component" value="Chromosome 4"/>
</dbReference>
<evidence type="ECO:0000313" key="1">
    <source>
        <dbReference type="EMBL" id="CAJ1948372.1"/>
    </source>
</evidence>
<sequence length="109" mass="12112">MDAPKLLPCLGKQGTKASLVTRLWEFLAIPWLTMDSKVPLEGGMSHVGRFPGVCWCSEGCPFLHATSDWLHWDLMEHEIGGGKKRELRGCGNGVVVHIAAWDTLAHFRD</sequence>
<protein>
    <submittedName>
        <fullName evidence="1">Uncharacterized protein</fullName>
    </submittedName>
</protein>
<organism evidence="1 2">
    <name type="scientific">Sphenostylis stenocarpa</name>
    <dbReference type="NCBI Taxonomy" id="92480"/>
    <lineage>
        <taxon>Eukaryota</taxon>
        <taxon>Viridiplantae</taxon>
        <taxon>Streptophyta</taxon>
        <taxon>Embryophyta</taxon>
        <taxon>Tracheophyta</taxon>
        <taxon>Spermatophyta</taxon>
        <taxon>Magnoliopsida</taxon>
        <taxon>eudicotyledons</taxon>
        <taxon>Gunneridae</taxon>
        <taxon>Pentapetalae</taxon>
        <taxon>rosids</taxon>
        <taxon>fabids</taxon>
        <taxon>Fabales</taxon>
        <taxon>Fabaceae</taxon>
        <taxon>Papilionoideae</taxon>
        <taxon>50 kb inversion clade</taxon>
        <taxon>NPAAA clade</taxon>
        <taxon>indigoferoid/millettioid clade</taxon>
        <taxon>Phaseoleae</taxon>
        <taxon>Sphenostylis</taxon>
    </lineage>
</organism>
<name>A0AA86T286_9FABA</name>
<dbReference type="Gramene" id="rna-AYBTSS11_LOCUS13154">
    <property type="protein sequence ID" value="CAJ1948372.1"/>
    <property type="gene ID" value="gene-AYBTSS11_LOCUS13154"/>
</dbReference>
<gene>
    <name evidence="1" type="ORF">AYBTSS11_LOCUS13154</name>
</gene>